<feature type="transmembrane region" description="Helical" evidence="1">
    <location>
        <begin position="44"/>
        <end position="62"/>
    </location>
</feature>
<dbReference type="Proteomes" id="UP001061298">
    <property type="component" value="Chromosome"/>
</dbReference>
<sequence>MKVVAIPAVRLFAVRAGIAALPVVSLGLLCPVPSLVLALRRRRATDWWAFAAFSAVLAAWVGELELTPDTTHGPLFALDVLLILLSMAGASIHAWKVWPRRPLTQTYGGRTADTDVRRQDS</sequence>
<dbReference type="RefSeq" id="WP_263230329.1">
    <property type="nucleotide sequence ID" value="NZ_CP106793.1"/>
</dbReference>
<dbReference type="EMBL" id="CP106793">
    <property type="protein sequence ID" value="UXY20232.1"/>
    <property type="molecule type" value="Genomic_DNA"/>
</dbReference>
<evidence type="ECO:0000256" key="1">
    <source>
        <dbReference type="SAM" id="Phobius"/>
    </source>
</evidence>
<name>A0ABY6E0P1_9ACTN</name>
<proteinExistence type="predicted"/>
<feature type="transmembrane region" description="Helical" evidence="1">
    <location>
        <begin position="74"/>
        <end position="95"/>
    </location>
</feature>
<feature type="transmembrane region" description="Helical" evidence="1">
    <location>
        <begin position="12"/>
        <end position="32"/>
    </location>
</feature>
<keyword evidence="3" id="KW-1185">Reference proteome</keyword>
<evidence type="ECO:0000313" key="3">
    <source>
        <dbReference type="Proteomes" id="UP001061298"/>
    </source>
</evidence>
<gene>
    <name evidence="2" type="ORF">N8I84_17055</name>
</gene>
<protein>
    <submittedName>
        <fullName evidence="2">Uncharacterized protein</fullName>
    </submittedName>
</protein>
<keyword evidence="1" id="KW-0812">Transmembrane</keyword>
<keyword evidence="1" id="KW-0472">Membrane</keyword>
<accession>A0ABY6E0P1</accession>
<evidence type="ECO:0000313" key="2">
    <source>
        <dbReference type="EMBL" id="UXY20232.1"/>
    </source>
</evidence>
<keyword evidence="1" id="KW-1133">Transmembrane helix</keyword>
<reference evidence="2" key="1">
    <citation type="submission" date="2022-10" db="EMBL/GenBank/DDBJ databases">
        <authorList>
            <person name="Mo P."/>
        </authorList>
    </citation>
    <scope>NUCLEOTIDE SEQUENCE</scope>
    <source>
        <strain evidence="2">HUAS 13-4</strain>
    </source>
</reference>
<organism evidence="2 3">
    <name type="scientific">Streptomyces cynarae</name>
    <dbReference type="NCBI Taxonomy" id="2981134"/>
    <lineage>
        <taxon>Bacteria</taxon>
        <taxon>Bacillati</taxon>
        <taxon>Actinomycetota</taxon>
        <taxon>Actinomycetes</taxon>
        <taxon>Kitasatosporales</taxon>
        <taxon>Streptomycetaceae</taxon>
        <taxon>Streptomyces</taxon>
    </lineage>
</organism>